<feature type="chain" id="PRO_5015997968" description="Transporter" evidence="1">
    <location>
        <begin position="18"/>
        <end position="288"/>
    </location>
</feature>
<dbReference type="AlphaFoldDB" id="A0A2U8FCV3"/>
<keyword evidence="1" id="KW-0732">Signal</keyword>
<dbReference type="OrthoDB" id="6121451at2"/>
<organism evidence="2 3">
    <name type="scientific">Helicobacter apodemus</name>
    <dbReference type="NCBI Taxonomy" id="135569"/>
    <lineage>
        <taxon>Bacteria</taxon>
        <taxon>Pseudomonadati</taxon>
        <taxon>Campylobacterota</taxon>
        <taxon>Epsilonproteobacteria</taxon>
        <taxon>Campylobacterales</taxon>
        <taxon>Helicobacteraceae</taxon>
        <taxon>Helicobacter</taxon>
    </lineage>
</organism>
<gene>
    <name evidence="2" type="ORF">CDV25_04305</name>
</gene>
<dbReference type="RefSeq" id="WP_108910923.1">
    <property type="nucleotide sequence ID" value="NZ_CP021886.1"/>
</dbReference>
<proteinExistence type="predicted"/>
<feature type="signal peptide" evidence="1">
    <location>
        <begin position="1"/>
        <end position="17"/>
    </location>
</feature>
<sequence>MKFLLFFFVIFCASLSADMPLLVEDLVSGKGKFKLESSLSYINSKSQNLSTGDPIIVPISNTGFVAIPSSFGESEQENDNLIGTLGVNYGISNKADLYIRGSYLGSYRQQKDPNTSANTFTHKPIDGWLGVNYEFLKDDSSVGVLGYIETALYEKNLDKSSYLHSLQVGSIVYKSIDPVVLVLNTTYRYSHKRKSKDGTYKPGNVLLLHPNVGFAVNEWITLSLGFEWLHQRASRFDGRKEGLHRSFLQPTFGLGYGFSEGNILNLSFKAATQKDSNSSATLHWSYTF</sequence>
<evidence type="ECO:0000313" key="2">
    <source>
        <dbReference type="EMBL" id="AWI34081.1"/>
    </source>
</evidence>
<evidence type="ECO:0008006" key="4">
    <source>
        <dbReference type="Google" id="ProtNLM"/>
    </source>
</evidence>
<dbReference type="EMBL" id="CP021886">
    <property type="protein sequence ID" value="AWI34081.1"/>
    <property type="molecule type" value="Genomic_DNA"/>
</dbReference>
<accession>A0A2U8FCV3</accession>
<name>A0A2U8FCV3_9HELI</name>
<reference evidence="2 3" key="1">
    <citation type="submission" date="2017-06" db="EMBL/GenBank/DDBJ databases">
        <title>Complete genome of Helicobacter apodemus.</title>
        <authorList>
            <person name="Cho S."/>
        </authorList>
    </citation>
    <scope>NUCLEOTIDE SEQUENCE [LARGE SCALE GENOMIC DNA]</scope>
    <source>
        <strain evidence="3">SNUVETPUB-15-01</strain>
    </source>
</reference>
<evidence type="ECO:0000313" key="3">
    <source>
        <dbReference type="Proteomes" id="UP000244890"/>
    </source>
</evidence>
<evidence type="ECO:0000256" key="1">
    <source>
        <dbReference type="SAM" id="SignalP"/>
    </source>
</evidence>
<dbReference type="KEGG" id="had:CDV25_04305"/>
<protein>
    <recommendedName>
        <fullName evidence="4">Transporter</fullName>
    </recommendedName>
</protein>
<dbReference type="Proteomes" id="UP000244890">
    <property type="component" value="Chromosome"/>
</dbReference>